<reference evidence="1" key="1">
    <citation type="journal article" date="2014" name="Int. J. Syst. Evol. Microbiol.">
        <title>Complete genome sequence of Corynebacterium casei LMG S-19264T (=DSM 44701T), isolated from a smear-ripened cheese.</title>
        <authorList>
            <consortium name="US DOE Joint Genome Institute (JGI-PGF)"/>
            <person name="Walter F."/>
            <person name="Albersmeier A."/>
            <person name="Kalinowski J."/>
            <person name="Ruckert C."/>
        </authorList>
    </citation>
    <scope>NUCLEOTIDE SEQUENCE</scope>
    <source>
        <strain evidence="1">CGMCC 1.16134</strain>
    </source>
</reference>
<dbReference type="EMBL" id="BMKR01000006">
    <property type="protein sequence ID" value="GGF72275.1"/>
    <property type="molecule type" value="Genomic_DNA"/>
</dbReference>
<protein>
    <submittedName>
        <fullName evidence="1">Uncharacterized protein</fullName>
    </submittedName>
</protein>
<keyword evidence="2" id="KW-1185">Reference proteome</keyword>
<gene>
    <name evidence="1" type="ORF">GCM10010912_16740</name>
</gene>
<dbReference type="Proteomes" id="UP000637643">
    <property type="component" value="Unassembled WGS sequence"/>
</dbReference>
<dbReference type="RefSeq" id="WP_189023814.1">
    <property type="nucleotide sequence ID" value="NZ_BMKR01000006.1"/>
</dbReference>
<sequence length="55" mass="6606">MQQWSNNSCLGYIRSALERKGWPEEKIREVVKAVYSEFDFKTLEEARKVYENSFD</sequence>
<evidence type="ECO:0000313" key="2">
    <source>
        <dbReference type="Proteomes" id="UP000637643"/>
    </source>
</evidence>
<evidence type="ECO:0000313" key="1">
    <source>
        <dbReference type="EMBL" id="GGF72275.1"/>
    </source>
</evidence>
<comment type="caution">
    <text evidence="1">The sequence shown here is derived from an EMBL/GenBank/DDBJ whole genome shotgun (WGS) entry which is preliminary data.</text>
</comment>
<name>A0A917C668_9BACL</name>
<accession>A0A917C668</accession>
<organism evidence="1 2">
    <name type="scientific">Paenibacillus albidus</name>
    <dbReference type="NCBI Taxonomy" id="2041023"/>
    <lineage>
        <taxon>Bacteria</taxon>
        <taxon>Bacillati</taxon>
        <taxon>Bacillota</taxon>
        <taxon>Bacilli</taxon>
        <taxon>Bacillales</taxon>
        <taxon>Paenibacillaceae</taxon>
        <taxon>Paenibacillus</taxon>
    </lineage>
</organism>
<dbReference type="AlphaFoldDB" id="A0A917C668"/>
<reference evidence="1" key="2">
    <citation type="submission" date="2020-09" db="EMBL/GenBank/DDBJ databases">
        <authorList>
            <person name="Sun Q."/>
            <person name="Zhou Y."/>
        </authorList>
    </citation>
    <scope>NUCLEOTIDE SEQUENCE</scope>
    <source>
        <strain evidence="1">CGMCC 1.16134</strain>
    </source>
</reference>
<proteinExistence type="predicted"/>